<evidence type="ECO:0000256" key="4">
    <source>
        <dbReference type="ARBA" id="ARBA00022840"/>
    </source>
</evidence>
<keyword evidence="6 7" id="KW-0238">DNA-binding</keyword>
<dbReference type="GO" id="GO:0016887">
    <property type="term" value="F:ATP hydrolysis activity"/>
    <property type="evidence" value="ECO:0007669"/>
    <property type="project" value="InterPro"/>
</dbReference>
<feature type="coiled-coil region" evidence="7">
    <location>
        <begin position="964"/>
        <end position="1029"/>
    </location>
</feature>
<evidence type="ECO:0000313" key="9">
    <source>
        <dbReference type="EMBL" id="GGG21534.1"/>
    </source>
</evidence>
<keyword evidence="4 7" id="KW-0067">ATP-binding</keyword>
<dbReference type="Gene3D" id="3.40.50.300">
    <property type="entry name" value="P-loop containing nucleotide triphosphate hydrolases"/>
    <property type="match status" value="2"/>
</dbReference>
<feature type="coiled-coil region" evidence="7">
    <location>
        <begin position="679"/>
        <end position="727"/>
    </location>
</feature>
<proteinExistence type="inferred from homology"/>
<comment type="function">
    <text evidence="7">Required for chromosome condensation and partitioning.</text>
</comment>
<name>A0A917G413_9BACI</name>
<dbReference type="GO" id="GO:0006260">
    <property type="term" value="P:DNA replication"/>
    <property type="evidence" value="ECO:0007669"/>
    <property type="project" value="UniProtKB-UniRule"/>
</dbReference>
<evidence type="ECO:0000256" key="1">
    <source>
        <dbReference type="ARBA" id="ARBA00004496"/>
    </source>
</evidence>
<comment type="subunit">
    <text evidence="7">Homodimer.</text>
</comment>
<dbReference type="RefSeq" id="WP_188614416.1">
    <property type="nucleotide sequence ID" value="NZ_BMJT01000004.1"/>
</dbReference>
<evidence type="ECO:0000256" key="6">
    <source>
        <dbReference type="ARBA" id="ARBA00023125"/>
    </source>
</evidence>
<dbReference type="InterPro" id="IPR011890">
    <property type="entry name" value="SMC_prok"/>
</dbReference>
<dbReference type="HAMAP" id="MF_01894">
    <property type="entry name" value="Smc_prok"/>
    <property type="match status" value="1"/>
</dbReference>
<evidence type="ECO:0000313" key="10">
    <source>
        <dbReference type="Proteomes" id="UP000616608"/>
    </source>
</evidence>
<keyword evidence="3 7" id="KW-0547">Nucleotide-binding</keyword>
<dbReference type="GO" id="GO:0030261">
    <property type="term" value="P:chromosome condensation"/>
    <property type="evidence" value="ECO:0007669"/>
    <property type="project" value="InterPro"/>
</dbReference>
<comment type="subcellular location">
    <subcellularLocation>
        <location evidence="1 7">Cytoplasm</location>
    </subcellularLocation>
</comment>
<dbReference type="InterPro" id="IPR010935">
    <property type="entry name" value="SMC_hinge"/>
</dbReference>
<dbReference type="AlphaFoldDB" id="A0A917G413"/>
<feature type="coiled-coil region" evidence="7">
    <location>
        <begin position="255"/>
        <end position="366"/>
    </location>
</feature>
<evidence type="ECO:0000256" key="5">
    <source>
        <dbReference type="ARBA" id="ARBA00023054"/>
    </source>
</evidence>
<sequence>MYLKRLEMMGFKSFAKRTNIDFVQGVTAVVGPNGSGKSNVTDAVRWVLGEQSAKSLRGAKMEDIIFSGSDAHKSVNVAEVTLILDNTDERLKLPYQEVSVTRRVHRSGESEYLLNDQSCRLKDITDLFMDSGLGKEAFSIISQGRVDEILNSRPQDRRAIFEEAAGVLKYKTRKKKAEFKLLEADENLLRILDILHELQDRLLPLEEQAAKAKDYLHMTNEMKDYDIAVLVTDATAHLHKMQDATKAKKEWEIKEQALAFDITDLEQKIEEANQRLTIIEQQLDAEQQQLVEASAEVERYEGRIALVTEQSNNRTQQLDKLHQEQTLLHQQLAEQQQAKSTHEQALQQAQQKLAQLKTVITEQQHLLGRTAQEIAIEIEDKKSQYIDLLSKEAALKNEVKHVEQQLKHHHQASTKNTDAYLQMQETLVTVQQQEQSAKQQYEQYQMQYKQLKQQETTANSKWQEYQIEATKKQNMLFEAYQHQHKLKTRKDTLAELAADFSGYYEGVREILVAREKGQLLVDGAVAELMQVPTKYTQAIETALGAATQHIITPDEKEAQKAIHFLKQKRKGRATFLPRSVIKARTIPSSLHQQMKQHEAFCSIAVEIVTYDAMYDTVMHNLLGATIIAAHLQGATEIARMTGFRYRVVTLDGDVVNAGGSLTGGAAKRQSNMFSRKAELETLTQQLTQLSSQLIQAEKNVQVATQQAQDTEQQVKEVRDALVDVEQHLQSAQHYFQQCQNKRIQLETQTNYSQNEQQDAEQLSHSLQSQHQQALAELKILQESLTTLSDTIDHLEIMKQKGESEREILQQQLSENKAQLAVAQEQRQMHSTRIVELTAEIDKTINQLQIISEEITLFEQQDSSITHEEVVEQLSLWRVKRTDTKEQVAILQKERTHQQQNIQTDHEQVQKLRLQHKNYTTQIHAYTLTIEKSQAQIQYVEEQLWDQYEWDLRAESEVPVLTMPIEQARRHVKLLKQSIEELGNVNLDAIEEYEQVKERHTFLEAQRNDLLEAQQTLNEAIREMDDEMTTRFSTTFEAVRIHFQQAFQELFGGGKADLVLVDPTNILETGIDIVAQPPGKKLQNLSLLSGGERALVAIAILFAILRTRPVPFCVLDEVEAALDEANVSRYTQYLRKLSQETQFIVITHRKGTMEGADVLYGITMQESGVSKLVSVKLEDEERA</sequence>
<dbReference type="GO" id="GO:0005524">
    <property type="term" value="F:ATP binding"/>
    <property type="evidence" value="ECO:0007669"/>
    <property type="project" value="UniProtKB-UniRule"/>
</dbReference>
<dbReference type="NCBIfam" id="TIGR02168">
    <property type="entry name" value="SMC_prok_B"/>
    <property type="match status" value="1"/>
</dbReference>
<gene>
    <name evidence="7 9" type="primary">smc</name>
    <name evidence="9" type="ORF">GCM10007425_15010</name>
</gene>
<dbReference type="FunFam" id="3.40.50.300:FF:000901">
    <property type="entry name" value="Chromosome partition protein Smc"/>
    <property type="match status" value="1"/>
</dbReference>
<accession>A0A917G413</accession>
<dbReference type="Gene3D" id="1.20.1060.20">
    <property type="match status" value="1"/>
</dbReference>
<dbReference type="Proteomes" id="UP000616608">
    <property type="component" value="Unassembled WGS sequence"/>
</dbReference>
<dbReference type="PIRSF" id="PIRSF005719">
    <property type="entry name" value="SMC"/>
    <property type="match status" value="1"/>
</dbReference>
<dbReference type="SUPFAM" id="SSF52540">
    <property type="entry name" value="P-loop containing nucleoside triphosphate hydrolases"/>
    <property type="match status" value="1"/>
</dbReference>
<evidence type="ECO:0000256" key="2">
    <source>
        <dbReference type="ARBA" id="ARBA00022490"/>
    </source>
</evidence>
<dbReference type="Pfam" id="PF02463">
    <property type="entry name" value="SMC_N"/>
    <property type="match status" value="1"/>
</dbReference>
<comment type="similarity">
    <text evidence="7">Belongs to the SMC family.</text>
</comment>
<reference evidence="9" key="1">
    <citation type="journal article" date="2014" name="Int. J. Syst. Evol. Microbiol.">
        <title>Complete genome sequence of Corynebacterium casei LMG S-19264T (=DSM 44701T), isolated from a smear-ripened cheese.</title>
        <authorList>
            <consortium name="US DOE Joint Genome Institute (JGI-PGF)"/>
            <person name="Walter F."/>
            <person name="Albersmeier A."/>
            <person name="Kalinowski J."/>
            <person name="Ruckert C."/>
        </authorList>
    </citation>
    <scope>NUCLEOTIDE SEQUENCE</scope>
    <source>
        <strain evidence="9">CGMCC 1.15760</strain>
    </source>
</reference>
<comment type="domain">
    <text evidence="7">Contains large globular domains required for ATP hydrolysis at each terminus and a third globular domain forming a flexible hinge near the middle of the molecule. These domains are separated by coiled-coil structures.</text>
</comment>
<protein>
    <recommendedName>
        <fullName evidence="7">Chromosome partition protein Smc</fullName>
    </recommendedName>
</protein>
<keyword evidence="10" id="KW-1185">Reference proteome</keyword>
<organism evidence="9 10">
    <name type="scientific">Lysinibacillus alkalisoli</name>
    <dbReference type="NCBI Taxonomy" id="1911548"/>
    <lineage>
        <taxon>Bacteria</taxon>
        <taxon>Bacillati</taxon>
        <taxon>Bacillota</taxon>
        <taxon>Bacilli</taxon>
        <taxon>Bacillales</taxon>
        <taxon>Bacillaceae</taxon>
        <taxon>Lysinibacillus</taxon>
    </lineage>
</organism>
<dbReference type="InterPro" id="IPR003395">
    <property type="entry name" value="RecF/RecN/SMC_N"/>
</dbReference>
<keyword evidence="5 7" id="KW-0175">Coiled coil</keyword>
<dbReference type="Pfam" id="PF06470">
    <property type="entry name" value="SMC_hinge"/>
    <property type="match status" value="1"/>
</dbReference>
<dbReference type="InterPro" id="IPR027417">
    <property type="entry name" value="P-loop_NTPase"/>
</dbReference>
<feature type="coiled-coil region" evidence="7">
    <location>
        <begin position="791"/>
        <end position="853"/>
    </location>
</feature>
<dbReference type="GO" id="GO:0007062">
    <property type="term" value="P:sister chromatid cohesion"/>
    <property type="evidence" value="ECO:0007669"/>
    <property type="project" value="InterPro"/>
</dbReference>
<keyword evidence="2 7" id="KW-0963">Cytoplasm</keyword>
<evidence type="ECO:0000256" key="7">
    <source>
        <dbReference type="HAMAP-Rule" id="MF_01894"/>
    </source>
</evidence>
<feature type="binding site" evidence="7">
    <location>
        <begin position="32"/>
        <end position="39"/>
    </location>
    <ligand>
        <name>ATP</name>
        <dbReference type="ChEBI" id="CHEBI:30616"/>
    </ligand>
</feature>
<dbReference type="PANTHER" id="PTHR43977">
    <property type="entry name" value="STRUCTURAL MAINTENANCE OF CHROMOSOMES PROTEIN 3"/>
    <property type="match status" value="1"/>
</dbReference>
<dbReference type="InterPro" id="IPR036277">
    <property type="entry name" value="SMC_hinge_sf"/>
</dbReference>
<dbReference type="GO" id="GO:0005737">
    <property type="term" value="C:cytoplasm"/>
    <property type="evidence" value="ECO:0007669"/>
    <property type="project" value="UniProtKB-SubCell"/>
</dbReference>
<dbReference type="SUPFAM" id="SSF75553">
    <property type="entry name" value="Smc hinge domain"/>
    <property type="match status" value="1"/>
</dbReference>
<reference evidence="9" key="2">
    <citation type="submission" date="2020-09" db="EMBL/GenBank/DDBJ databases">
        <authorList>
            <person name="Sun Q."/>
            <person name="Zhou Y."/>
        </authorList>
    </citation>
    <scope>NUCLEOTIDE SEQUENCE</scope>
    <source>
        <strain evidence="9">CGMCC 1.15760</strain>
    </source>
</reference>
<dbReference type="CDD" id="cd03278">
    <property type="entry name" value="ABC_SMC_barmotin"/>
    <property type="match status" value="2"/>
</dbReference>
<evidence type="ECO:0000259" key="8">
    <source>
        <dbReference type="SMART" id="SM00968"/>
    </source>
</evidence>
<feature type="coiled-coil region" evidence="7">
    <location>
        <begin position="392"/>
        <end position="461"/>
    </location>
</feature>
<dbReference type="EMBL" id="BMJT01000004">
    <property type="protein sequence ID" value="GGG21534.1"/>
    <property type="molecule type" value="Genomic_DNA"/>
</dbReference>
<dbReference type="SUPFAM" id="SSF57997">
    <property type="entry name" value="Tropomyosin"/>
    <property type="match status" value="1"/>
</dbReference>
<dbReference type="SMART" id="SM00968">
    <property type="entry name" value="SMC_hinge"/>
    <property type="match status" value="1"/>
</dbReference>
<dbReference type="GO" id="GO:0005694">
    <property type="term" value="C:chromosome"/>
    <property type="evidence" value="ECO:0007669"/>
    <property type="project" value="InterPro"/>
</dbReference>
<dbReference type="GO" id="GO:0007059">
    <property type="term" value="P:chromosome segregation"/>
    <property type="evidence" value="ECO:0007669"/>
    <property type="project" value="UniProtKB-UniRule"/>
</dbReference>
<dbReference type="Gene3D" id="3.30.70.1620">
    <property type="match status" value="1"/>
</dbReference>
<dbReference type="GO" id="GO:0003677">
    <property type="term" value="F:DNA binding"/>
    <property type="evidence" value="ECO:0007669"/>
    <property type="project" value="UniProtKB-UniRule"/>
</dbReference>
<dbReference type="InterPro" id="IPR024704">
    <property type="entry name" value="SMC"/>
</dbReference>
<evidence type="ECO:0000256" key="3">
    <source>
        <dbReference type="ARBA" id="ARBA00022741"/>
    </source>
</evidence>
<dbReference type="FunFam" id="3.40.50.300:FF:000984">
    <property type="entry name" value="Chromosome partition protein Smc"/>
    <property type="match status" value="1"/>
</dbReference>
<feature type="domain" description="SMC hinge" evidence="8">
    <location>
        <begin position="519"/>
        <end position="638"/>
    </location>
</feature>
<comment type="caution">
    <text evidence="9">The sequence shown here is derived from an EMBL/GenBank/DDBJ whole genome shotgun (WGS) entry which is preliminary data.</text>
</comment>